<feature type="chain" id="PRO_5013315410" description="Uncharacterized protein TP-0789 domain-containing protein" evidence="1">
    <location>
        <begin position="33"/>
        <end position="269"/>
    </location>
</feature>
<protein>
    <recommendedName>
        <fullName evidence="2">Uncharacterized protein TP-0789 domain-containing protein</fullName>
    </recommendedName>
</protein>
<sequence length="269" mass="30217">MCEHLAKSRAVRPGPFLGVLACLLSFAASAQAAVDPQALLTQADGIRNPDRDFSVTTTLAEYRSGKMVDSSTLVIYSKLVPESAQYNSLIRFVSPRRDAGKLILRNGMEIWFFDPSSKASIRISPQARLLGQASNGDVLSTNLAKAYSAKVVAHEPVEDDTKQKRACVKLRLVAQRTDVPYTMADYWVDEANGRPLKAQFFTAEGRLLKTAYFRKFETALGRERPTETVIIDGLDPAWITVIRASNFQWREIPKTWLQRDYLPRFRGEE</sequence>
<feature type="domain" description="Uncharacterized protein TP-0789" evidence="2">
    <location>
        <begin position="87"/>
        <end position="264"/>
    </location>
</feature>
<reference evidence="3" key="1">
    <citation type="journal article" date="2017" name="ACS Chem. Biol.">
        <title>Genomics-Guided Exploitation of Lipopeptide Diversity in Myxobacteria.</title>
        <authorList>
            <person name="Burgard C."/>
            <person name="Zaburannyi N."/>
            <person name="Nadmid S."/>
            <person name="Maier J."/>
            <person name="Jenke-Kodama H."/>
            <person name="Luxenburger E."/>
            <person name="Bernauer H.S."/>
            <person name="Wenzel S.C."/>
        </authorList>
    </citation>
    <scope>NUCLEOTIDE SEQUENCE</scope>
    <source>
        <strain evidence="3">Hym-3</strain>
    </source>
</reference>
<dbReference type="InterPro" id="IPR011220">
    <property type="entry name" value="UCP028205"/>
</dbReference>
<keyword evidence="1" id="KW-0732">Signal</keyword>
<organism evidence="3">
    <name type="scientific">Hyalangium minutum</name>
    <dbReference type="NCBI Taxonomy" id="394096"/>
    <lineage>
        <taxon>Bacteria</taxon>
        <taxon>Pseudomonadati</taxon>
        <taxon>Myxococcota</taxon>
        <taxon>Myxococcia</taxon>
        <taxon>Myxococcales</taxon>
        <taxon>Cystobacterineae</taxon>
        <taxon>Archangiaceae</taxon>
        <taxon>Hyalangium</taxon>
    </lineage>
</organism>
<evidence type="ECO:0000259" key="2">
    <source>
        <dbReference type="Pfam" id="PF17131"/>
    </source>
</evidence>
<dbReference type="Pfam" id="PF17131">
    <property type="entry name" value="LolA_like"/>
    <property type="match status" value="1"/>
</dbReference>
<dbReference type="CDD" id="cd16329">
    <property type="entry name" value="LolA_like"/>
    <property type="match status" value="1"/>
</dbReference>
<feature type="signal peptide" evidence="1">
    <location>
        <begin position="1"/>
        <end position="32"/>
    </location>
</feature>
<dbReference type="AlphaFoldDB" id="A0A1P8VQ14"/>
<proteinExistence type="predicted"/>
<dbReference type="PIRSF" id="PIRSF028205">
    <property type="entry name" value="UCP028205"/>
    <property type="match status" value="1"/>
</dbReference>
<dbReference type="EMBL" id="KX622589">
    <property type="protein sequence ID" value="APZ78709.1"/>
    <property type="molecule type" value="Genomic_DNA"/>
</dbReference>
<dbReference type="InterPro" id="IPR033399">
    <property type="entry name" value="TP_0789-like"/>
</dbReference>
<accession>A0A1P8VQ14</accession>
<evidence type="ECO:0000313" key="3">
    <source>
        <dbReference type="EMBL" id="APZ78709.1"/>
    </source>
</evidence>
<dbReference type="Gene3D" id="2.50.20.10">
    <property type="entry name" value="Lipoprotein localisation LolA/LolB/LppX"/>
    <property type="match status" value="1"/>
</dbReference>
<name>A0A1P8VQ14_9BACT</name>
<evidence type="ECO:0000256" key="1">
    <source>
        <dbReference type="SAM" id="SignalP"/>
    </source>
</evidence>